<gene>
    <name evidence="1" type="primary">HD2</name>
</gene>
<keyword evidence="1" id="KW-0371">Homeobox</keyword>
<proteinExistence type="predicted"/>
<dbReference type="EMBL" id="GU474691">
    <property type="protein sequence ID" value="ADM24750.1"/>
    <property type="molecule type" value="Genomic_DNA"/>
</dbReference>
<sequence>METSTHARLAAAADAFLNQTAFLQSPLRPRQLTPPFFVPLVLPPTNHTLQTDLLRLGCSAIAADAVIKTYESAEERLAEIVRRSLLDTLARLRVVTDDEGLMERYGLALRHRLAMSFLNSADDCRRSILVEVVAAKARYSASST</sequence>
<accession>E0XNX9</accession>
<feature type="non-terminal residue" evidence="1">
    <location>
        <position position="144"/>
    </location>
</feature>
<reference evidence="1" key="1">
    <citation type="journal article" date="2010" name="PLoS Genet.">
        <title>A deviation from the bipolar-tetrapolar mating paradigm in an early diverged basidiomycete.</title>
        <authorList>
            <person name="Coelho M.A."/>
            <person name="Sampaio J.P."/>
            <person name="Goncalves P."/>
        </authorList>
    </citation>
    <scope>NUCLEOTIDE SEQUENCE</scope>
    <source>
        <strain evidence="1">CBS 7795</strain>
    </source>
</reference>
<evidence type="ECO:0000313" key="1">
    <source>
        <dbReference type="EMBL" id="ADM24750.1"/>
    </source>
</evidence>
<name>E0XNX9_9BASI</name>
<protein>
    <submittedName>
        <fullName evidence="1">Homeodomain transcription factor HD2</fullName>
    </submittedName>
</protein>
<organism evidence="1">
    <name type="scientific">Sporobolomyces johnsonii</name>
    <dbReference type="NCBI Taxonomy" id="5002"/>
    <lineage>
        <taxon>Eukaryota</taxon>
        <taxon>Fungi</taxon>
        <taxon>Dikarya</taxon>
        <taxon>Basidiomycota</taxon>
        <taxon>Pucciniomycotina</taxon>
        <taxon>Microbotryomycetes</taxon>
        <taxon>Sporidiobolales</taxon>
        <taxon>Sporidiobolaceae</taxon>
        <taxon>Sporobolomyces</taxon>
    </lineage>
</organism>
<dbReference type="GO" id="GO:0003677">
    <property type="term" value="F:DNA binding"/>
    <property type="evidence" value="ECO:0007669"/>
    <property type="project" value="UniProtKB-KW"/>
</dbReference>
<dbReference type="AlphaFoldDB" id="E0XNX9"/>